<keyword evidence="6" id="KW-0479">Metal-binding</keyword>
<comment type="caution">
    <text evidence="15">The sequence shown here is derived from an EMBL/GenBank/DDBJ whole genome shotgun (WGS) entry which is preliminary data.</text>
</comment>
<feature type="region of interest" description="Disordered" evidence="12">
    <location>
        <begin position="335"/>
        <end position="373"/>
    </location>
</feature>
<keyword evidence="11 13" id="KW-0472">Membrane</keyword>
<evidence type="ECO:0000256" key="2">
    <source>
        <dbReference type="ARBA" id="ARBA00004651"/>
    </source>
</evidence>
<evidence type="ECO:0000256" key="9">
    <source>
        <dbReference type="ARBA" id="ARBA00022989"/>
    </source>
</evidence>
<dbReference type="Proteomes" id="UP001523550">
    <property type="component" value="Unassembled WGS sequence"/>
</dbReference>
<dbReference type="CDD" id="cd07340">
    <property type="entry name" value="M48B_Htpx_like"/>
    <property type="match status" value="1"/>
</dbReference>
<evidence type="ECO:0000256" key="7">
    <source>
        <dbReference type="ARBA" id="ARBA00022801"/>
    </source>
</evidence>
<protein>
    <submittedName>
        <fullName evidence="15">Zn-dependent protease with chaperone function</fullName>
    </submittedName>
</protein>
<dbReference type="PANTHER" id="PTHR43221">
    <property type="entry name" value="PROTEASE HTPX"/>
    <property type="match status" value="1"/>
</dbReference>
<keyword evidence="9 13" id="KW-1133">Transmembrane helix</keyword>
<reference evidence="15 16" key="1">
    <citation type="submission" date="2022-03" db="EMBL/GenBank/DDBJ databases">
        <title>Genomic Encyclopedia of Type Strains, Phase III (KMG-III): the genomes of soil and plant-associated and newly described type strains.</title>
        <authorList>
            <person name="Whitman W."/>
        </authorList>
    </citation>
    <scope>NUCLEOTIDE SEQUENCE [LARGE SCALE GENOMIC DNA]</scope>
    <source>
        <strain evidence="15 16">BSker1</strain>
    </source>
</reference>
<feature type="transmembrane region" description="Helical" evidence="13">
    <location>
        <begin position="60"/>
        <end position="84"/>
    </location>
</feature>
<dbReference type="RefSeq" id="WP_253448781.1">
    <property type="nucleotide sequence ID" value="NZ_JALJYF010000002.1"/>
</dbReference>
<dbReference type="GO" id="GO:0006508">
    <property type="term" value="P:proteolysis"/>
    <property type="evidence" value="ECO:0007669"/>
    <property type="project" value="UniProtKB-KW"/>
</dbReference>
<dbReference type="EMBL" id="JALJYF010000002">
    <property type="protein sequence ID" value="MCP1727855.1"/>
    <property type="molecule type" value="Genomic_DNA"/>
</dbReference>
<keyword evidence="4 15" id="KW-0645">Protease</keyword>
<dbReference type="InterPro" id="IPR050083">
    <property type="entry name" value="HtpX_protease"/>
</dbReference>
<evidence type="ECO:0000256" key="6">
    <source>
        <dbReference type="ARBA" id="ARBA00022723"/>
    </source>
</evidence>
<dbReference type="Gene3D" id="3.30.2010.10">
    <property type="entry name" value="Metalloproteases ('zincins'), catalytic domain"/>
    <property type="match status" value="1"/>
</dbReference>
<dbReference type="InterPro" id="IPR001915">
    <property type="entry name" value="Peptidase_M48"/>
</dbReference>
<evidence type="ECO:0000256" key="4">
    <source>
        <dbReference type="ARBA" id="ARBA00022670"/>
    </source>
</evidence>
<feature type="transmembrane region" description="Helical" evidence="13">
    <location>
        <begin position="227"/>
        <end position="248"/>
    </location>
</feature>
<evidence type="ECO:0000256" key="13">
    <source>
        <dbReference type="SAM" id="Phobius"/>
    </source>
</evidence>
<dbReference type="GO" id="GO:0008233">
    <property type="term" value="F:peptidase activity"/>
    <property type="evidence" value="ECO:0007669"/>
    <property type="project" value="UniProtKB-KW"/>
</dbReference>
<evidence type="ECO:0000256" key="3">
    <source>
        <dbReference type="ARBA" id="ARBA00022475"/>
    </source>
</evidence>
<comment type="subcellular location">
    <subcellularLocation>
        <location evidence="2">Cell membrane</location>
        <topology evidence="2">Multi-pass membrane protein</topology>
    </subcellularLocation>
</comment>
<feature type="transmembrane region" description="Helical" evidence="13">
    <location>
        <begin position="195"/>
        <end position="215"/>
    </location>
</feature>
<accession>A0ABT1GAC2</accession>
<keyword evidence="16" id="KW-1185">Reference proteome</keyword>
<feature type="compositionally biased region" description="Low complexity" evidence="12">
    <location>
        <begin position="339"/>
        <end position="348"/>
    </location>
</feature>
<keyword evidence="8" id="KW-0862">Zinc</keyword>
<evidence type="ECO:0000256" key="11">
    <source>
        <dbReference type="ARBA" id="ARBA00023136"/>
    </source>
</evidence>
<sequence>MNFFEHQDKARNQTRKLVVLFTLAVLAIIVAINLLVLGLFTYSDTETMVEQPNILSQEFLLAHLDVILLISFLTGGLIGLASLFRTVKLRSGGSVVARQLGGTPVDPDTNDPLKRRLRNVVEEVAIASGVPVPDIFILEEERGINAFAAGYSTSDAAIAVTRGTLETLNREELQGVVAHEFAHILNGDMRLNIRLMGILFGILALTIVGRILMYSSRGGGNRNAGGIVFAGLAIMLIGYIGVFFGRWIKSAVSRQREYLADASAVQFTRQPEGIGGALKKIAASQAGAKLDADTEEVGHMLFASGFASRMMATHPPLMDRIKAVDPSFKAEDLKKVHAEIQSQKQAEQAAKEEEATKAKEKQEGRRPPGKINRMMEPDNLIEQIGQPGLGQILAAALLAEAIPRPLEQAAHSRDWAREIICALLISSDADVRNRQLDSIAEHLGADSERQVRTLLEAGQNLQAEQRLPLMEMAYPQIRHRPPAELDALLTLVDKLVAADGEVSAFEYALARLLRVQLKDAQRPDRSRPGGNKQLKNHAGPVNDLLRILAHHGHEDDEAAVAALEAGMKELGLTVSETHSLRDNWHERMDQALMTLDRLRMKDKGRLVRAMVTVIQHAGETVAAEAELMRAICACLHVPLPLMEQDSGS</sequence>
<keyword evidence="7" id="KW-0378">Hydrolase</keyword>
<evidence type="ECO:0000256" key="1">
    <source>
        <dbReference type="ARBA" id="ARBA00001947"/>
    </source>
</evidence>
<gene>
    <name evidence="15" type="ORF">J2T60_001855</name>
</gene>
<name>A0ABT1GAC2_9GAMM</name>
<proteinExistence type="predicted"/>
<evidence type="ECO:0000259" key="14">
    <source>
        <dbReference type="Pfam" id="PF01435"/>
    </source>
</evidence>
<evidence type="ECO:0000313" key="16">
    <source>
        <dbReference type="Proteomes" id="UP001523550"/>
    </source>
</evidence>
<evidence type="ECO:0000256" key="10">
    <source>
        <dbReference type="ARBA" id="ARBA00023049"/>
    </source>
</evidence>
<keyword evidence="10" id="KW-0482">Metalloprotease</keyword>
<evidence type="ECO:0000313" key="15">
    <source>
        <dbReference type="EMBL" id="MCP1727855.1"/>
    </source>
</evidence>
<dbReference type="PANTHER" id="PTHR43221:SF1">
    <property type="entry name" value="PROTEASE HTPX"/>
    <property type="match status" value="1"/>
</dbReference>
<evidence type="ECO:0000256" key="5">
    <source>
        <dbReference type="ARBA" id="ARBA00022692"/>
    </source>
</evidence>
<evidence type="ECO:0000256" key="8">
    <source>
        <dbReference type="ARBA" id="ARBA00022833"/>
    </source>
</evidence>
<feature type="domain" description="Peptidase M48" evidence="14">
    <location>
        <begin position="115"/>
        <end position="325"/>
    </location>
</feature>
<feature type="transmembrane region" description="Helical" evidence="13">
    <location>
        <begin position="17"/>
        <end position="40"/>
    </location>
</feature>
<keyword evidence="5 13" id="KW-0812">Transmembrane</keyword>
<organism evidence="15 16">
    <name type="scientific">Natronospira proteinivora</name>
    <dbReference type="NCBI Taxonomy" id="1807133"/>
    <lineage>
        <taxon>Bacteria</taxon>
        <taxon>Pseudomonadati</taxon>
        <taxon>Pseudomonadota</taxon>
        <taxon>Gammaproteobacteria</taxon>
        <taxon>Natronospirales</taxon>
        <taxon>Natronospiraceae</taxon>
        <taxon>Natronospira</taxon>
    </lineage>
</organism>
<feature type="compositionally biased region" description="Basic and acidic residues" evidence="12">
    <location>
        <begin position="349"/>
        <end position="366"/>
    </location>
</feature>
<evidence type="ECO:0000256" key="12">
    <source>
        <dbReference type="SAM" id="MobiDB-lite"/>
    </source>
</evidence>
<comment type="cofactor">
    <cofactor evidence="1">
        <name>Zn(2+)</name>
        <dbReference type="ChEBI" id="CHEBI:29105"/>
    </cofactor>
</comment>
<dbReference type="Pfam" id="PF01435">
    <property type="entry name" value="Peptidase_M48"/>
    <property type="match status" value="1"/>
</dbReference>
<keyword evidence="3" id="KW-1003">Cell membrane</keyword>